<sequence length="259" mass="29254">MRVLTFNVNGLRSAARKGFLDWLPVSGADIACLQETRVSEAQRAELPLGRTGYVGHYADALRPGYAGTAILTRREPDEIERGFGEPEFDEEGRLIGARFGALWVISLYLPSGSLGPERQASKDRFLEAFPRVLTRLRARGPLILAGDFNIAHRPIDLRNARANEKHSGFLPHERAWFDWLFSADGGFVDAFREVNQEPEQYTYWSNRGRAYEKNVGWRIDYEAVTPDLARAVQGASIEKAQRFSDHAPLVIDYRGFALR</sequence>
<evidence type="ECO:0000259" key="6">
    <source>
        <dbReference type="Pfam" id="PF03372"/>
    </source>
</evidence>
<dbReference type="InterPro" id="IPR005135">
    <property type="entry name" value="Endo/exonuclease/phosphatase"/>
</dbReference>
<dbReference type="GO" id="GO:0006284">
    <property type="term" value="P:base-excision repair"/>
    <property type="evidence" value="ECO:0007669"/>
    <property type="project" value="TreeGrafter"/>
</dbReference>
<comment type="caution">
    <text evidence="7">The sequence shown here is derived from an EMBL/GenBank/DDBJ whole genome shotgun (WGS) entry which is preliminary data.</text>
</comment>
<dbReference type="GO" id="GO:0008311">
    <property type="term" value="F:double-stranded DNA 3'-5' DNA exonuclease activity"/>
    <property type="evidence" value="ECO:0007669"/>
    <property type="project" value="TreeGrafter"/>
</dbReference>
<dbReference type="InterPro" id="IPR004808">
    <property type="entry name" value="AP_endonuc_1"/>
</dbReference>
<organism evidence="7">
    <name type="scientific">mine drainage metagenome</name>
    <dbReference type="NCBI Taxonomy" id="410659"/>
    <lineage>
        <taxon>unclassified sequences</taxon>
        <taxon>metagenomes</taxon>
        <taxon>ecological metagenomes</taxon>
    </lineage>
</organism>
<feature type="domain" description="Endonuclease/exonuclease/phosphatase" evidence="6">
    <location>
        <begin position="4"/>
        <end position="246"/>
    </location>
</feature>
<dbReference type="InterPro" id="IPR036691">
    <property type="entry name" value="Endo/exonu/phosph_ase_sf"/>
</dbReference>
<evidence type="ECO:0000256" key="5">
    <source>
        <dbReference type="ARBA" id="ARBA00022842"/>
    </source>
</evidence>
<evidence type="ECO:0000256" key="3">
    <source>
        <dbReference type="ARBA" id="ARBA00022723"/>
    </source>
</evidence>
<evidence type="ECO:0000256" key="4">
    <source>
        <dbReference type="ARBA" id="ARBA00022801"/>
    </source>
</evidence>
<dbReference type="CDD" id="cd10281">
    <property type="entry name" value="Nape_like_AP-endo"/>
    <property type="match status" value="1"/>
</dbReference>
<dbReference type="PROSITE" id="PS51435">
    <property type="entry name" value="AP_NUCLEASE_F1_4"/>
    <property type="match status" value="1"/>
</dbReference>
<dbReference type="SUPFAM" id="SSF56219">
    <property type="entry name" value="DNase I-like"/>
    <property type="match status" value="1"/>
</dbReference>
<protein>
    <submittedName>
        <fullName evidence="7">Exodeoxyribonuclease III Xth</fullName>
    </submittedName>
</protein>
<proteinExistence type="inferred from homology"/>
<keyword evidence="5" id="KW-0460">Magnesium</keyword>
<dbReference type="NCBIfam" id="TIGR00195">
    <property type="entry name" value="exoDNase_III"/>
    <property type="match status" value="1"/>
</dbReference>
<dbReference type="GO" id="GO:0046872">
    <property type="term" value="F:metal ion binding"/>
    <property type="evidence" value="ECO:0007669"/>
    <property type="project" value="UniProtKB-KW"/>
</dbReference>
<keyword evidence="3" id="KW-0479">Metal-binding</keyword>
<name>T1C5B2_9ZZZZ</name>
<dbReference type="AlphaFoldDB" id="T1C5B2"/>
<evidence type="ECO:0000256" key="2">
    <source>
        <dbReference type="ARBA" id="ARBA00007092"/>
    </source>
</evidence>
<accession>T1C5B2</accession>
<comment type="similarity">
    <text evidence="2">Belongs to the DNA repair enzymes AP/ExoA family.</text>
</comment>
<evidence type="ECO:0000313" key="7">
    <source>
        <dbReference type="EMBL" id="EQD60484.1"/>
    </source>
</evidence>
<reference evidence="7" key="2">
    <citation type="journal article" date="2014" name="ISME J.">
        <title>Microbial stratification in low pH oxic and suboxic macroscopic growths along an acid mine drainage.</title>
        <authorList>
            <person name="Mendez-Garcia C."/>
            <person name="Mesa V."/>
            <person name="Sprenger R.R."/>
            <person name="Richter M."/>
            <person name="Diez M.S."/>
            <person name="Solano J."/>
            <person name="Bargiela R."/>
            <person name="Golyshina O.V."/>
            <person name="Manteca A."/>
            <person name="Ramos J.L."/>
            <person name="Gallego J.R."/>
            <person name="Llorente I."/>
            <person name="Martins Dos Santos V.A."/>
            <person name="Jensen O.N."/>
            <person name="Pelaez A.I."/>
            <person name="Sanchez J."/>
            <person name="Ferrer M."/>
        </authorList>
    </citation>
    <scope>NUCLEOTIDE SEQUENCE</scope>
</reference>
<dbReference type="EMBL" id="AUZY01004972">
    <property type="protein sequence ID" value="EQD60484.1"/>
    <property type="molecule type" value="Genomic_DNA"/>
</dbReference>
<comment type="cofactor">
    <cofactor evidence="1">
        <name>Mg(2+)</name>
        <dbReference type="ChEBI" id="CHEBI:18420"/>
    </cofactor>
</comment>
<gene>
    <name evidence="7" type="ORF">B1B_07774</name>
</gene>
<dbReference type="Gene3D" id="3.60.10.10">
    <property type="entry name" value="Endonuclease/exonuclease/phosphatase"/>
    <property type="match status" value="1"/>
</dbReference>
<evidence type="ECO:0000256" key="1">
    <source>
        <dbReference type="ARBA" id="ARBA00001946"/>
    </source>
</evidence>
<dbReference type="NCBIfam" id="TIGR00633">
    <property type="entry name" value="xth"/>
    <property type="match status" value="1"/>
</dbReference>
<dbReference type="PANTHER" id="PTHR22748">
    <property type="entry name" value="AP ENDONUCLEASE"/>
    <property type="match status" value="1"/>
</dbReference>
<dbReference type="PANTHER" id="PTHR22748:SF6">
    <property type="entry name" value="DNA-(APURINIC OR APYRIMIDINIC SITE) ENDONUCLEASE"/>
    <property type="match status" value="1"/>
</dbReference>
<dbReference type="Pfam" id="PF03372">
    <property type="entry name" value="Exo_endo_phos"/>
    <property type="match status" value="1"/>
</dbReference>
<dbReference type="GO" id="GO:0003906">
    <property type="term" value="F:DNA-(apurinic or apyrimidinic site) endonuclease activity"/>
    <property type="evidence" value="ECO:0007669"/>
    <property type="project" value="TreeGrafter"/>
</dbReference>
<dbReference type="GO" id="GO:0008081">
    <property type="term" value="F:phosphoric diester hydrolase activity"/>
    <property type="evidence" value="ECO:0007669"/>
    <property type="project" value="TreeGrafter"/>
</dbReference>
<reference evidence="7" key="1">
    <citation type="submission" date="2013-08" db="EMBL/GenBank/DDBJ databases">
        <authorList>
            <person name="Mendez C."/>
            <person name="Richter M."/>
            <person name="Ferrer M."/>
            <person name="Sanchez J."/>
        </authorList>
    </citation>
    <scope>NUCLEOTIDE SEQUENCE</scope>
</reference>
<keyword evidence="4" id="KW-0378">Hydrolase</keyword>